<comment type="caution">
    <text evidence="2">The sequence shown here is derived from an EMBL/GenBank/DDBJ whole genome shotgun (WGS) entry which is preliminary data.</text>
</comment>
<feature type="compositionally biased region" description="Basic and acidic residues" evidence="1">
    <location>
        <begin position="1"/>
        <end position="15"/>
    </location>
</feature>
<protein>
    <submittedName>
        <fullName evidence="2">Uncharacterized protein</fullName>
    </submittedName>
</protein>
<proteinExistence type="predicted"/>
<organism evidence="2">
    <name type="scientific">bioreactor metagenome</name>
    <dbReference type="NCBI Taxonomy" id="1076179"/>
    <lineage>
        <taxon>unclassified sequences</taxon>
        <taxon>metagenomes</taxon>
        <taxon>ecological metagenomes</taxon>
    </lineage>
</organism>
<accession>A0A645GX10</accession>
<dbReference type="AlphaFoldDB" id="A0A645GX10"/>
<gene>
    <name evidence="2" type="ORF">SDC9_176006</name>
</gene>
<evidence type="ECO:0000256" key="1">
    <source>
        <dbReference type="SAM" id="MobiDB-lite"/>
    </source>
</evidence>
<evidence type="ECO:0000313" key="2">
    <source>
        <dbReference type="EMBL" id="MPN28564.1"/>
    </source>
</evidence>
<reference evidence="2" key="1">
    <citation type="submission" date="2019-08" db="EMBL/GenBank/DDBJ databases">
        <authorList>
            <person name="Kucharzyk K."/>
            <person name="Murdoch R.W."/>
            <person name="Higgins S."/>
            <person name="Loffler F."/>
        </authorList>
    </citation>
    <scope>NUCLEOTIDE SEQUENCE</scope>
</reference>
<sequence>MYQPGRGEHQPDQRPEQQVGRCSGHIQAAARDDPVAQPHGRPDDEPSSRLCVKLCVVDRFEDRDL</sequence>
<feature type="compositionally biased region" description="Basic and acidic residues" evidence="1">
    <location>
        <begin position="30"/>
        <end position="47"/>
    </location>
</feature>
<name>A0A645GX10_9ZZZZ</name>
<feature type="region of interest" description="Disordered" evidence="1">
    <location>
        <begin position="1"/>
        <end position="48"/>
    </location>
</feature>
<dbReference type="EMBL" id="VSSQ01078903">
    <property type="protein sequence ID" value="MPN28564.1"/>
    <property type="molecule type" value="Genomic_DNA"/>
</dbReference>